<dbReference type="STRING" id="243090.RB1240"/>
<evidence type="ECO:0000313" key="4">
    <source>
        <dbReference type="Proteomes" id="UP000001025"/>
    </source>
</evidence>
<name>Q7UXM1_RHOBA</name>
<gene>
    <name evidence="3" type="ordered locus">RB1240</name>
</gene>
<evidence type="ECO:0000256" key="1">
    <source>
        <dbReference type="SAM" id="MobiDB-lite"/>
    </source>
</evidence>
<dbReference type="PATRIC" id="fig|243090.15.peg.568"/>
<dbReference type="eggNOG" id="COG3453">
    <property type="taxonomic scope" value="Bacteria"/>
</dbReference>
<dbReference type="AlphaFoldDB" id="Q7UXM1"/>
<dbReference type="CDD" id="cd14503">
    <property type="entry name" value="PTP-bact"/>
    <property type="match status" value="1"/>
</dbReference>
<dbReference type="InterPro" id="IPR010496">
    <property type="entry name" value="AL/BT2_dom"/>
</dbReference>
<keyword evidence="4" id="KW-1185">Reference proteome</keyword>
<dbReference type="GO" id="GO:0016787">
    <property type="term" value="F:hydrolase activity"/>
    <property type="evidence" value="ECO:0007669"/>
    <property type="project" value="UniProtKB-KW"/>
</dbReference>
<keyword evidence="3" id="KW-0378">Hydrolase</keyword>
<organism evidence="3 4">
    <name type="scientific">Rhodopirellula baltica (strain DSM 10527 / NCIMB 13988 / SH1)</name>
    <dbReference type="NCBI Taxonomy" id="243090"/>
    <lineage>
        <taxon>Bacteria</taxon>
        <taxon>Pseudomonadati</taxon>
        <taxon>Planctomycetota</taxon>
        <taxon>Planctomycetia</taxon>
        <taxon>Pirellulales</taxon>
        <taxon>Pirellulaceae</taxon>
        <taxon>Rhodopirellula</taxon>
    </lineage>
</organism>
<dbReference type="EnsemblBacteria" id="CAD71985">
    <property type="protein sequence ID" value="CAD71985"/>
    <property type="gene ID" value="RB1240"/>
</dbReference>
<reference evidence="3 4" key="1">
    <citation type="journal article" date="2003" name="Proc. Natl. Acad. Sci. U.S.A.">
        <title>Complete genome sequence of the marine planctomycete Pirellula sp. strain 1.</title>
        <authorList>
            <person name="Gloeckner F.O."/>
            <person name="Kube M."/>
            <person name="Bauer M."/>
            <person name="Teeling H."/>
            <person name="Lombardot T."/>
            <person name="Ludwig W."/>
            <person name="Gade D."/>
            <person name="Beck A."/>
            <person name="Borzym K."/>
            <person name="Heitmann K."/>
            <person name="Rabus R."/>
            <person name="Schlesner H."/>
            <person name="Amann R."/>
            <person name="Reinhardt R."/>
        </authorList>
    </citation>
    <scope>NUCLEOTIDE SEQUENCE [LARGE SCALE GENOMIC DNA]</scope>
    <source>
        <strain evidence="4">DSM 10527 / NCIMB 13988 / SH1</strain>
    </source>
</reference>
<dbReference type="Pfam" id="PF06439">
    <property type="entry name" value="3keto-disac_hyd"/>
    <property type="match status" value="1"/>
</dbReference>
<dbReference type="InParanoid" id="Q7UXM1"/>
<accession>Q7UXM1</accession>
<dbReference type="InterPro" id="IPR029021">
    <property type="entry name" value="Prot-tyrosine_phosphatase-like"/>
</dbReference>
<proteinExistence type="predicted"/>
<dbReference type="HOGENOM" id="CLU_540659_0_0_0"/>
<dbReference type="Gene3D" id="2.60.120.560">
    <property type="entry name" value="Exo-inulinase, domain 1"/>
    <property type="match status" value="1"/>
</dbReference>
<sequence length="504" mass="55474">MRKGSIGGITGYHWRCVPPTPISPPFDEPYRMNLSRQLPLDRSRQTYRRARALPLKSPAIDGQLIAAGREPSGSPSPKPRRTTLALLATILLTASQLSPTFAADPAAGTPRDTPAGAESLLEGNLADSWEGSLDDWTLENGVLIGTTDGSVKVNRFITSKIAPVEDFELEVDVWVSARGNSGIQYRSEVREDLGPNVMVGYQCDVVAATPKYNGMLYEERGRRILCHTAEKVVTDADGQGWVVESSEPPKFAPEAWHRYKVRVVGNHHQHWIDGQKTAEHFDLDPNGRSLSGRIGVQVHVGPPMEIRYRNFFVKRLTPTTPPSDSMEIPADAKKIVPQGGWKNAGKRDANHKLVKAELPGTRKVHRAGPIWLAGQPTAEGLAAAKKAGVKRVITLRSERELDFDDEALVKNAGLEFHAIRFGGHQQLTDEKIHAVCQLLQAADPDNQALLHCASANRVGAIWIAYRVLDGRQTLENAIQEGKQVGLLDPDLEKAAVEYVKQRKR</sequence>
<dbReference type="SUPFAM" id="SSF52799">
    <property type="entry name" value="(Phosphotyrosine protein) phosphatases II"/>
    <property type="match status" value="1"/>
</dbReference>
<dbReference type="KEGG" id="rba:RB1240"/>
<evidence type="ECO:0000313" key="3">
    <source>
        <dbReference type="EMBL" id="CAD71985.1"/>
    </source>
</evidence>
<dbReference type="EMBL" id="BX294135">
    <property type="protein sequence ID" value="CAD71985.1"/>
    <property type="molecule type" value="Genomic_DNA"/>
</dbReference>
<dbReference type="Proteomes" id="UP000001025">
    <property type="component" value="Chromosome"/>
</dbReference>
<dbReference type="OrthoDB" id="237120at2"/>
<dbReference type="Gene3D" id="3.90.190.10">
    <property type="entry name" value="Protein tyrosine phosphatase superfamily"/>
    <property type="match status" value="1"/>
</dbReference>
<evidence type="ECO:0000259" key="2">
    <source>
        <dbReference type="Pfam" id="PF06439"/>
    </source>
</evidence>
<protein>
    <submittedName>
        <fullName evidence="3">Probable secreted glycosyl hydrolase</fullName>
    </submittedName>
</protein>
<feature type="domain" description="3-keto-alpha-glucoside-1,2-lyase/3-keto-2-hydroxy-glucal hydratase" evidence="2">
    <location>
        <begin position="116"/>
        <end position="314"/>
    </location>
</feature>
<feature type="region of interest" description="Disordered" evidence="1">
    <location>
        <begin position="61"/>
        <end position="80"/>
    </location>
</feature>